<dbReference type="Proteomes" id="UP000572377">
    <property type="component" value="Unassembled WGS sequence"/>
</dbReference>
<feature type="domain" description="OmpR/PhoB-type" evidence="9">
    <location>
        <begin position="144"/>
        <end position="244"/>
    </location>
</feature>
<dbReference type="Pfam" id="PF00072">
    <property type="entry name" value="Response_reg"/>
    <property type="match status" value="1"/>
</dbReference>
<reference evidence="10 11" key="1">
    <citation type="submission" date="2020-05" db="EMBL/GenBank/DDBJ databases">
        <title>Gimesia benthica sp. nov., a novel planctomycete isolated from a deep-sea water sample of the Northwest Indian Ocean.</title>
        <authorList>
            <person name="Wang J."/>
            <person name="Ruan C."/>
            <person name="Song L."/>
            <person name="Zhu Y."/>
            <person name="Li A."/>
            <person name="Zheng X."/>
            <person name="Wang L."/>
            <person name="Lu Z."/>
            <person name="Huang Y."/>
            <person name="Du W."/>
            <person name="Zhou Y."/>
            <person name="Huang L."/>
            <person name="Dai X."/>
        </authorList>
    </citation>
    <scope>NUCLEOTIDE SEQUENCE [LARGE SCALE GENOMIC DNA]</scope>
    <source>
        <strain evidence="10 11">YYQ-30</strain>
    </source>
</reference>
<dbReference type="Pfam" id="PF00486">
    <property type="entry name" value="Trans_reg_C"/>
    <property type="match status" value="1"/>
</dbReference>
<feature type="domain" description="Response regulatory" evidence="8">
    <location>
        <begin position="6"/>
        <end position="119"/>
    </location>
</feature>
<evidence type="ECO:0000256" key="1">
    <source>
        <dbReference type="ARBA" id="ARBA00022553"/>
    </source>
</evidence>
<dbReference type="InterPro" id="IPR039420">
    <property type="entry name" value="WalR-like"/>
</dbReference>
<comment type="caution">
    <text evidence="10">The sequence shown here is derived from an EMBL/GenBank/DDBJ whole genome shotgun (WGS) entry which is preliminary data.</text>
</comment>
<evidence type="ECO:0000256" key="6">
    <source>
        <dbReference type="PROSITE-ProRule" id="PRU00169"/>
    </source>
</evidence>
<evidence type="ECO:0000256" key="4">
    <source>
        <dbReference type="ARBA" id="ARBA00023125"/>
    </source>
</evidence>
<dbReference type="SMART" id="SM00448">
    <property type="entry name" value="REC"/>
    <property type="match status" value="1"/>
</dbReference>
<evidence type="ECO:0000256" key="7">
    <source>
        <dbReference type="PROSITE-ProRule" id="PRU01091"/>
    </source>
</evidence>
<dbReference type="GO" id="GO:0000976">
    <property type="term" value="F:transcription cis-regulatory region binding"/>
    <property type="evidence" value="ECO:0007669"/>
    <property type="project" value="TreeGrafter"/>
</dbReference>
<name>A0A849L6W2_9RHOB</name>
<dbReference type="CDD" id="cd00383">
    <property type="entry name" value="trans_reg_C"/>
    <property type="match status" value="1"/>
</dbReference>
<dbReference type="InterPro" id="IPR001789">
    <property type="entry name" value="Sig_transdc_resp-reg_receiver"/>
</dbReference>
<feature type="modified residue" description="4-aspartylphosphate" evidence="6">
    <location>
        <position position="55"/>
    </location>
</feature>
<dbReference type="PROSITE" id="PS51755">
    <property type="entry name" value="OMPR_PHOB"/>
    <property type="match status" value="1"/>
</dbReference>
<proteinExistence type="predicted"/>
<accession>A0A849L6W2</accession>
<gene>
    <name evidence="10" type="ORF">HMH01_17290</name>
</gene>
<keyword evidence="2" id="KW-0902">Two-component regulatory system</keyword>
<evidence type="ECO:0000259" key="8">
    <source>
        <dbReference type="PROSITE" id="PS50110"/>
    </source>
</evidence>
<evidence type="ECO:0000313" key="10">
    <source>
        <dbReference type="EMBL" id="NNU82195.1"/>
    </source>
</evidence>
<dbReference type="InterPro" id="IPR011006">
    <property type="entry name" value="CheY-like_superfamily"/>
</dbReference>
<evidence type="ECO:0000256" key="3">
    <source>
        <dbReference type="ARBA" id="ARBA00023015"/>
    </source>
</evidence>
<dbReference type="SUPFAM" id="SSF52172">
    <property type="entry name" value="CheY-like"/>
    <property type="match status" value="1"/>
</dbReference>
<dbReference type="SUPFAM" id="SSF46894">
    <property type="entry name" value="C-terminal effector domain of the bipartite response regulators"/>
    <property type="match status" value="1"/>
</dbReference>
<evidence type="ECO:0000259" key="9">
    <source>
        <dbReference type="PROSITE" id="PS51755"/>
    </source>
</evidence>
<dbReference type="Gene3D" id="1.10.10.10">
    <property type="entry name" value="Winged helix-like DNA-binding domain superfamily/Winged helix DNA-binding domain"/>
    <property type="match status" value="1"/>
</dbReference>
<dbReference type="Gene3D" id="3.40.50.2300">
    <property type="match status" value="1"/>
</dbReference>
<dbReference type="RefSeq" id="WP_171327058.1">
    <property type="nucleotide sequence ID" value="NZ_JABFBC010000007.1"/>
</dbReference>
<sequence>MPNAPTVLTLDDQEQITTLIESALKLDGLKVFVANTVREFEKIRLSEPIDIYLLDLVVPEFQALVAVKEIRELEDAGIIMLSGHSSEVDVVLGLELGADDYIAKPFRLRELRARVAAVHRRRKESALSLGAAAPIARDAVQTTDDVLKIGAWSINIAARRVKHQSGKAVALTTSEYDVLVYLVKNRNRVVTRNQIMDALRGESWASYDRLIDGFISRLRAKLISVDESFDYIQTVRGVGYCFSHE</sequence>
<dbReference type="InterPro" id="IPR016032">
    <property type="entry name" value="Sig_transdc_resp-reg_C-effctor"/>
</dbReference>
<dbReference type="PROSITE" id="PS50110">
    <property type="entry name" value="RESPONSE_REGULATORY"/>
    <property type="match status" value="1"/>
</dbReference>
<organism evidence="10 11">
    <name type="scientific">Halovulum dunhuangense</name>
    <dbReference type="NCBI Taxonomy" id="1505036"/>
    <lineage>
        <taxon>Bacteria</taxon>
        <taxon>Pseudomonadati</taxon>
        <taxon>Pseudomonadota</taxon>
        <taxon>Alphaproteobacteria</taxon>
        <taxon>Rhodobacterales</taxon>
        <taxon>Paracoccaceae</taxon>
        <taxon>Halovulum</taxon>
    </lineage>
</organism>
<dbReference type="GO" id="GO:0005829">
    <property type="term" value="C:cytosol"/>
    <property type="evidence" value="ECO:0007669"/>
    <property type="project" value="TreeGrafter"/>
</dbReference>
<dbReference type="GO" id="GO:0000156">
    <property type="term" value="F:phosphorelay response regulator activity"/>
    <property type="evidence" value="ECO:0007669"/>
    <property type="project" value="TreeGrafter"/>
</dbReference>
<keyword evidence="11" id="KW-1185">Reference proteome</keyword>
<evidence type="ECO:0000256" key="2">
    <source>
        <dbReference type="ARBA" id="ARBA00023012"/>
    </source>
</evidence>
<keyword evidence="5" id="KW-0804">Transcription</keyword>
<dbReference type="PANTHER" id="PTHR48111:SF1">
    <property type="entry name" value="TWO-COMPONENT RESPONSE REGULATOR ORR33"/>
    <property type="match status" value="1"/>
</dbReference>
<protein>
    <submittedName>
        <fullName evidence="10">Response regulator transcription factor</fullName>
    </submittedName>
</protein>
<keyword evidence="4 7" id="KW-0238">DNA-binding</keyword>
<dbReference type="AlphaFoldDB" id="A0A849L6W2"/>
<dbReference type="InterPro" id="IPR036388">
    <property type="entry name" value="WH-like_DNA-bd_sf"/>
</dbReference>
<dbReference type="InterPro" id="IPR001867">
    <property type="entry name" value="OmpR/PhoB-type_DNA-bd"/>
</dbReference>
<feature type="DNA-binding region" description="OmpR/PhoB-type" evidence="7">
    <location>
        <begin position="144"/>
        <end position="244"/>
    </location>
</feature>
<evidence type="ECO:0000256" key="5">
    <source>
        <dbReference type="ARBA" id="ARBA00023163"/>
    </source>
</evidence>
<keyword evidence="3" id="KW-0805">Transcription regulation</keyword>
<dbReference type="GO" id="GO:0032993">
    <property type="term" value="C:protein-DNA complex"/>
    <property type="evidence" value="ECO:0007669"/>
    <property type="project" value="TreeGrafter"/>
</dbReference>
<dbReference type="EMBL" id="JABFBC010000007">
    <property type="protein sequence ID" value="NNU82195.1"/>
    <property type="molecule type" value="Genomic_DNA"/>
</dbReference>
<keyword evidence="1 6" id="KW-0597">Phosphoprotein</keyword>
<dbReference type="GO" id="GO:0006355">
    <property type="term" value="P:regulation of DNA-templated transcription"/>
    <property type="evidence" value="ECO:0007669"/>
    <property type="project" value="InterPro"/>
</dbReference>
<evidence type="ECO:0000313" key="11">
    <source>
        <dbReference type="Proteomes" id="UP000572377"/>
    </source>
</evidence>
<dbReference type="Gene3D" id="6.10.250.690">
    <property type="match status" value="1"/>
</dbReference>
<dbReference type="SMART" id="SM00862">
    <property type="entry name" value="Trans_reg_C"/>
    <property type="match status" value="1"/>
</dbReference>
<dbReference type="PANTHER" id="PTHR48111">
    <property type="entry name" value="REGULATOR OF RPOS"/>
    <property type="match status" value="1"/>
</dbReference>